<dbReference type="Pfam" id="PF01497">
    <property type="entry name" value="Peripla_BP_2"/>
    <property type="match status" value="1"/>
</dbReference>
<keyword evidence="4" id="KW-1185">Reference proteome</keyword>
<dbReference type="InterPro" id="IPR050902">
    <property type="entry name" value="ABC_Transporter_SBP"/>
</dbReference>
<dbReference type="STRING" id="173990.SAMN05660691_01889"/>
<dbReference type="EMBL" id="FNXF01000006">
    <property type="protein sequence ID" value="SEH87707.1"/>
    <property type="molecule type" value="Genomic_DNA"/>
</dbReference>
<dbReference type="AlphaFoldDB" id="A0A1H6LSC0"/>
<evidence type="ECO:0000259" key="2">
    <source>
        <dbReference type="PROSITE" id="PS50983"/>
    </source>
</evidence>
<dbReference type="PROSITE" id="PS50983">
    <property type="entry name" value="FE_B12_PBP"/>
    <property type="match status" value="1"/>
</dbReference>
<gene>
    <name evidence="3" type="ORF">SAMN05660691_01889</name>
</gene>
<dbReference type="PANTHER" id="PTHR30535:SF34">
    <property type="entry name" value="MOLYBDATE-BINDING PROTEIN MOLA"/>
    <property type="match status" value="1"/>
</dbReference>
<evidence type="ECO:0000313" key="4">
    <source>
        <dbReference type="Proteomes" id="UP000199371"/>
    </source>
</evidence>
<dbReference type="PANTHER" id="PTHR30535">
    <property type="entry name" value="VITAMIN B12-BINDING PROTEIN"/>
    <property type="match status" value="1"/>
</dbReference>
<evidence type="ECO:0000256" key="1">
    <source>
        <dbReference type="ARBA" id="ARBA00022729"/>
    </source>
</evidence>
<dbReference type="RefSeq" id="WP_245728307.1">
    <property type="nucleotide sequence ID" value="NZ_FNXF01000006.1"/>
</dbReference>
<dbReference type="InterPro" id="IPR002491">
    <property type="entry name" value="ABC_transptr_periplasmic_BD"/>
</dbReference>
<reference evidence="4" key="1">
    <citation type="submission" date="2016-10" db="EMBL/GenBank/DDBJ databases">
        <authorList>
            <person name="Varghese N."/>
            <person name="Submissions S."/>
        </authorList>
    </citation>
    <scope>NUCLEOTIDE SEQUENCE [LARGE SCALE GENOMIC DNA]</scope>
    <source>
        <strain evidence="4">DSM 17616</strain>
    </source>
</reference>
<name>A0A1H6LSC0_9GAMM</name>
<keyword evidence="1" id="KW-0732">Signal</keyword>
<dbReference type="InterPro" id="IPR054828">
    <property type="entry name" value="Vit_B12_bind_prot"/>
</dbReference>
<dbReference type="SUPFAM" id="SSF53807">
    <property type="entry name" value="Helical backbone' metal receptor"/>
    <property type="match status" value="1"/>
</dbReference>
<evidence type="ECO:0000313" key="3">
    <source>
        <dbReference type="EMBL" id="SEH87707.1"/>
    </source>
</evidence>
<dbReference type="GO" id="GO:0071281">
    <property type="term" value="P:cellular response to iron ion"/>
    <property type="evidence" value="ECO:0007669"/>
    <property type="project" value="TreeGrafter"/>
</dbReference>
<dbReference type="Proteomes" id="UP000199371">
    <property type="component" value="Unassembled WGS sequence"/>
</dbReference>
<accession>A0A1H6LSC0</accession>
<dbReference type="NCBIfam" id="NF038402">
    <property type="entry name" value="TroA_like"/>
    <property type="match status" value="1"/>
</dbReference>
<protein>
    <submittedName>
        <fullName evidence="3">Vitamin B12 transport system substrate-binding protein</fullName>
    </submittedName>
</protein>
<dbReference type="Gene3D" id="3.40.50.1980">
    <property type="entry name" value="Nitrogenase molybdenum iron protein domain"/>
    <property type="match status" value="2"/>
</dbReference>
<dbReference type="CDD" id="cd01144">
    <property type="entry name" value="BtuF"/>
    <property type="match status" value="1"/>
</dbReference>
<proteinExistence type="predicted"/>
<sequence length="274" mass="30181">MNLRYWPLLLLLVGLQVLPAQAKPQRIIALAPHITELLFAVGAGEQVVAVSDYSDYPIAAQALPRIASYASINFEAVLALQPDLVIAWRSGNPAADIARLQQLGIKVAFSDPLTLDDIGAELRLIGQLSGYPEQGEQQALQFEQQLAQLRQQYQHKKPVTAFFAMGTAPLSTIANQAWPQQILQLCAVNNPFASSKGDYPQVGIEQVIQAQPEVIIQPVAEKVLADFSYWRPFSALPAVKKNQYLSVNADFIYRTTPRTLLGITQLCQGVDAYR</sequence>
<feature type="domain" description="Fe/B12 periplasmic-binding" evidence="2">
    <location>
        <begin position="26"/>
        <end position="274"/>
    </location>
</feature>
<organism evidence="3 4">
    <name type="scientific">Rheinheimera pacifica</name>
    <dbReference type="NCBI Taxonomy" id="173990"/>
    <lineage>
        <taxon>Bacteria</taxon>
        <taxon>Pseudomonadati</taxon>
        <taxon>Pseudomonadota</taxon>
        <taxon>Gammaproteobacteria</taxon>
        <taxon>Chromatiales</taxon>
        <taxon>Chromatiaceae</taxon>
        <taxon>Rheinheimera</taxon>
    </lineage>
</organism>